<reference evidence="3" key="1">
    <citation type="submission" date="2016-05" db="EMBL/GenBank/DDBJ databases">
        <title>Comparative genomics of biotechnologically important yeasts.</title>
        <authorList>
            <consortium name="DOE Joint Genome Institute"/>
            <person name="Riley R."/>
            <person name="Haridas S."/>
            <person name="Wolfe K.H."/>
            <person name="Lopes M.R."/>
            <person name="Hittinger C.T."/>
            <person name="Goker M."/>
            <person name="Salamov A."/>
            <person name="Wisecaver J."/>
            <person name="Long T.M."/>
            <person name="Aerts A.L."/>
            <person name="Barry K."/>
            <person name="Choi C."/>
            <person name="Clum A."/>
            <person name="Coughlan A.Y."/>
            <person name="Deshpande S."/>
            <person name="Douglass A.P."/>
            <person name="Hanson S.J."/>
            <person name="Klenk H.-P."/>
            <person name="Labutti K."/>
            <person name="Lapidus A."/>
            <person name="Lindquist E."/>
            <person name="Lipzen A."/>
            <person name="Meier-Kolthoff J.P."/>
            <person name="Ohm R.A."/>
            <person name="Otillar R.P."/>
            <person name="Pangilinan J."/>
            <person name="Peng Y."/>
            <person name="Rokas A."/>
            <person name="Rosa C.A."/>
            <person name="Scheuner C."/>
            <person name="Sibirny A.A."/>
            <person name="Slot J.C."/>
            <person name="Stielow J.B."/>
            <person name="Sun H."/>
            <person name="Kurtzman C.P."/>
            <person name="Blackwell M."/>
            <person name="Grigoriev I.V."/>
            <person name="Jeffries T.W."/>
        </authorList>
    </citation>
    <scope>NUCLEOTIDE SEQUENCE [LARGE SCALE GENOMIC DNA]</scope>
    <source>
        <strain evidence="3">NRRL Y-12698</strain>
    </source>
</reference>
<dbReference type="Gene3D" id="1.10.30.10">
    <property type="entry name" value="High mobility group box domain"/>
    <property type="match status" value="2"/>
</dbReference>
<dbReference type="RefSeq" id="XP_018988431.1">
    <property type="nucleotide sequence ID" value="XM_019127737.1"/>
</dbReference>
<evidence type="ECO:0000313" key="3">
    <source>
        <dbReference type="Proteomes" id="UP000094336"/>
    </source>
</evidence>
<keyword evidence="3" id="KW-1185">Reference proteome</keyword>
<dbReference type="Proteomes" id="UP000094336">
    <property type="component" value="Unassembled WGS sequence"/>
</dbReference>
<organism evidence="2 3">
    <name type="scientific">Babjeviella inositovora NRRL Y-12698</name>
    <dbReference type="NCBI Taxonomy" id="984486"/>
    <lineage>
        <taxon>Eukaryota</taxon>
        <taxon>Fungi</taxon>
        <taxon>Dikarya</taxon>
        <taxon>Ascomycota</taxon>
        <taxon>Saccharomycotina</taxon>
        <taxon>Pichiomycetes</taxon>
        <taxon>Serinales incertae sedis</taxon>
        <taxon>Babjeviella</taxon>
    </lineage>
</organism>
<keyword evidence="1" id="KW-0175">Coiled coil</keyword>
<dbReference type="GeneID" id="30145590"/>
<sequence>MLLVIRRAVITSPIPAIRALSFTFLCDAKAPEEVAVKPLKYKHRLRAEKKEKSHQIYLEKQEKKRSQEAVREQARQEAQTAKDAAKAIHDKYYTFPKPSTPASYFIAEKVISRDEGIKANEVQVLASREWKTMGDKARQPYIIHANTMKAEWVRNMARIPRLPATMFAKYVKESSIEFTGSALSSEVMKKLTERWRKMPEMEKELYRAPQHEMDAALEAREIFEAERRKELGE</sequence>
<dbReference type="InterPro" id="IPR036910">
    <property type="entry name" value="HMG_box_dom_sf"/>
</dbReference>
<evidence type="ECO:0000313" key="2">
    <source>
        <dbReference type="EMBL" id="ODQ83103.1"/>
    </source>
</evidence>
<proteinExistence type="predicted"/>
<evidence type="ECO:0000256" key="1">
    <source>
        <dbReference type="SAM" id="Coils"/>
    </source>
</evidence>
<dbReference type="AlphaFoldDB" id="A0A1E3QZK1"/>
<accession>A0A1E3QZK1</accession>
<gene>
    <name evidence="2" type="ORF">BABINDRAFT_159561</name>
</gene>
<dbReference type="EMBL" id="KV454426">
    <property type="protein sequence ID" value="ODQ83103.1"/>
    <property type="molecule type" value="Genomic_DNA"/>
</dbReference>
<protein>
    <submittedName>
        <fullName evidence="2">Uncharacterized protein</fullName>
    </submittedName>
</protein>
<dbReference type="SUPFAM" id="SSF47095">
    <property type="entry name" value="HMG-box"/>
    <property type="match status" value="2"/>
</dbReference>
<name>A0A1E3QZK1_9ASCO</name>
<feature type="coiled-coil region" evidence="1">
    <location>
        <begin position="57"/>
        <end position="91"/>
    </location>
</feature>
<dbReference type="OrthoDB" id="5550281at2759"/>